<keyword evidence="3" id="KW-1185">Reference proteome</keyword>
<evidence type="ECO:0000259" key="1">
    <source>
        <dbReference type="Pfam" id="PF00149"/>
    </source>
</evidence>
<dbReference type="Pfam" id="PF00149">
    <property type="entry name" value="Metallophos"/>
    <property type="match status" value="1"/>
</dbReference>
<dbReference type="InterPro" id="IPR029052">
    <property type="entry name" value="Metallo-depent_PP-like"/>
</dbReference>
<dbReference type="PANTHER" id="PTHR37844">
    <property type="entry name" value="SER/THR PROTEIN PHOSPHATASE SUPERFAMILY (AFU_ORTHOLOGUE AFUA_1G14840)"/>
    <property type="match status" value="1"/>
</dbReference>
<dbReference type="InterPro" id="IPR004843">
    <property type="entry name" value="Calcineurin-like_PHP"/>
</dbReference>
<dbReference type="SUPFAM" id="SSF56300">
    <property type="entry name" value="Metallo-dependent phosphatases"/>
    <property type="match status" value="1"/>
</dbReference>
<name>A0A1I4PZ26_9HYPH</name>
<dbReference type="GO" id="GO:0016787">
    <property type="term" value="F:hydrolase activity"/>
    <property type="evidence" value="ECO:0007669"/>
    <property type="project" value="InterPro"/>
</dbReference>
<evidence type="ECO:0000313" key="3">
    <source>
        <dbReference type="Proteomes" id="UP000199048"/>
    </source>
</evidence>
<dbReference type="STRING" id="582667.SAMN05192568_102724"/>
<dbReference type="OrthoDB" id="356681at2"/>
<dbReference type="EMBL" id="FOTK01000027">
    <property type="protein sequence ID" value="SFM32700.1"/>
    <property type="molecule type" value="Genomic_DNA"/>
</dbReference>
<dbReference type="Gene3D" id="3.60.21.10">
    <property type="match status" value="1"/>
</dbReference>
<evidence type="ECO:0000313" key="2">
    <source>
        <dbReference type="EMBL" id="SFM32700.1"/>
    </source>
</evidence>
<dbReference type="AlphaFoldDB" id="A0A1I4PZ26"/>
<protein>
    <submittedName>
        <fullName evidence="2">Calcineurin-like phosphoesterase</fullName>
    </submittedName>
</protein>
<accession>A0A1I4PZ26</accession>
<dbReference type="RefSeq" id="WP_092044126.1">
    <property type="nucleotide sequence ID" value="NZ_FOTK01000027.1"/>
</dbReference>
<dbReference type="Proteomes" id="UP000199048">
    <property type="component" value="Unassembled WGS sequence"/>
</dbReference>
<proteinExistence type="predicted"/>
<gene>
    <name evidence="2" type="ORF">SAMN05192568_102724</name>
</gene>
<sequence>MRFWIFSDLHRGGTAPWTPPAVPEADVALVAGDVGEGVETSLAWLARTIRPHMRVAFVAGNHEYYRGCLGSELARGRAAAARLGIDFLEDEVTWIGDVAVAGCTLWTDYRLDGDDRVAASMAAAGRMLNDHRLIDRARRPRREPFLPEDAAALHRASRARLESLVHERAWTAARARVVVTHHAPAAASLDPAFAGKPLNPAFGSRLEGLVDRIGAELWVHGHVHASRDHRIGRARVVCNPKGYGAENPAFDPGLVIDLSA</sequence>
<feature type="domain" description="Calcineurin-like phosphoesterase" evidence="1">
    <location>
        <begin position="1"/>
        <end position="225"/>
    </location>
</feature>
<dbReference type="PANTHER" id="PTHR37844:SF2">
    <property type="entry name" value="SER_THR PROTEIN PHOSPHATASE SUPERFAMILY (AFU_ORTHOLOGUE AFUA_1G14840)"/>
    <property type="match status" value="1"/>
</dbReference>
<organism evidence="2 3">
    <name type="scientific">Methylobacterium pseudosasicola</name>
    <dbReference type="NCBI Taxonomy" id="582667"/>
    <lineage>
        <taxon>Bacteria</taxon>
        <taxon>Pseudomonadati</taxon>
        <taxon>Pseudomonadota</taxon>
        <taxon>Alphaproteobacteria</taxon>
        <taxon>Hyphomicrobiales</taxon>
        <taxon>Methylobacteriaceae</taxon>
        <taxon>Methylobacterium</taxon>
    </lineage>
</organism>
<reference evidence="3" key="1">
    <citation type="submission" date="2016-10" db="EMBL/GenBank/DDBJ databases">
        <authorList>
            <person name="Varghese N."/>
            <person name="Submissions S."/>
        </authorList>
    </citation>
    <scope>NUCLEOTIDE SEQUENCE [LARGE SCALE GENOMIC DNA]</scope>
    <source>
        <strain evidence="3">BL36</strain>
    </source>
</reference>